<dbReference type="SMART" id="SM00482">
    <property type="entry name" value="POLAc"/>
    <property type="match status" value="1"/>
</dbReference>
<dbReference type="SUPFAM" id="SSF56672">
    <property type="entry name" value="DNA/RNA polymerases"/>
    <property type="match status" value="1"/>
</dbReference>
<gene>
    <name evidence="2" type="ORF">EG240_15795</name>
</gene>
<proteinExistence type="predicted"/>
<dbReference type="Gene3D" id="1.10.150.20">
    <property type="entry name" value="5' to 3' exonuclease, C-terminal subdomain"/>
    <property type="match status" value="1"/>
</dbReference>
<dbReference type="PANTHER" id="PTHR10133:SF62">
    <property type="entry name" value="DNA POLYMERASE THETA"/>
    <property type="match status" value="1"/>
</dbReference>
<dbReference type="GO" id="GO:0003677">
    <property type="term" value="F:DNA binding"/>
    <property type="evidence" value="ECO:0007669"/>
    <property type="project" value="InterPro"/>
</dbReference>
<sequence>MEAIVIKIVNYNKGNIQNIYHIKEIGKSVKTQKDQLNLKKYKAIISFDFPNILEDLTLIDDMHYFDLEKVNRQLIGRSKKEFLGKEYPWNIWNALKKLDFSQLDILENDFLLKLKDSRNYYLGIKSDFDIGKTVDFFMQCLEILYKTLVHSLESSLENDRYFSIEKKLSPILFKATKKGIHLDITKVREHIKNIDKDLYNQRNILQLKYGIFSKNDYKNLKLNIESKIPSNLKLKSKEFWSYLKTNRYQHSIFNTLLLERNLSKNKTILTRLGNLESEIIYPNYDYFGTITGRIIVQNPALQQLSSKYRNIILPEKGKKLLYLDFCQFEAGILASEADDDLLIKMYNEVDIYDAIVKNIGENKINREQAKEIFYSFCYGMKYQNENDFFKQFPSLINYFDSVKSEFSEKGHISTINGNLRFQTINIEDIESENWLISQKIQGLSSIILKEIILRVDKRYPEIDFLLPMHDAVLYQVSEEKFDLYSNTLKEIFESVLKNYCPKLNPKVIEKMFHSDS</sequence>
<dbReference type="Pfam" id="PF00476">
    <property type="entry name" value="DNA_pol_A"/>
    <property type="match status" value="1"/>
</dbReference>
<dbReference type="OrthoDB" id="8887412at2"/>
<accession>A0A3P3VW19</accession>
<dbReference type="EMBL" id="RQVQ01000070">
    <property type="protein sequence ID" value="RRJ86880.1"/>
    <property type="molecule type" value="Genomic_DNA"/>
</dbReference>
<name>A0A3P3VW19_9FLAO</name>
<keyword evidence="3" id="KW-1185">Reference proteome</keyword>
<dbReference type="InterPro" id="IPR001098">
    <property type="entry name" value="DNA-dir_DNA_pol_A_palm_dom"/>
</dbReference>
<evidence type="ECO:0000313" key="3">
    <source>
        <dbReference type="Proteomes" id="UP000275719"/>
    </source>
</evidence>
<dbReference type="Gene3D" id="3.30.70.370">
    <property type="match status" value="1"/>
</dbReference>
<dbReference type="RefSeq" id="WP_125020300.1">
    <property type="nucleotide sequence ID" value="NZ_RQVQ01000070.1"/>
</dbReference>
<organism evidence="2 3">
    <name type="scientific">Paenimyroides tangerinum</name>
    <dbReference type="NCBI Taxonomy" id="2488728"/>
    <lineage>
        <taxon>Bacteria</taxon>
        <taxon>Pseudomonadati</taxon>
        <taxon>Bacteroidota</taxon>
        <taxon>Flavobacteriia</taxon>
        <taxon>Flavobacteriales</taxon>
        <taxon>Flavobacteriaceae</taxon>
        <taxon>Paenimyroides</taxon>
    </lineage>
</organism>
<dbReference type="AlphaFoldDB" id="A0A3P3VW19"/>
<dbReference type="GO" id="GO:0006261">
    <property type="term" value="P:DNA-templated DNA replication"/>
    <property type="evidence" value="ECO:0007669"/>
    <property type="project" value="InterPro"/>
</dbReference>
<dbReference type="Proteomes" id="UP000275719">
    <property type="component" value="Unassembled WGS sequence"/>
</dbReference>
<evidence type="ECO:0000259" key="1">
    <source>
        <dbReference type="SMART" id="SM00482"/>
    </source>
</evidence>
<dbReference type="InterPro" id="IPR002298">
    <property type="entry name" value="DNA_polymerase_A"/>
</dbReference>
<reference evidence="2 3" key="1">
    <citation type="submission" date="2018-11" db="EMBL/GenBank/DDBJ databases">
        <title>Flavobacterium sp. nov., YIM 102701-2 draft genome.</title>
        <authorList>
            <person name="Li G."/>
            <person name="Jiang Y."/>
        </authorList>
    </citation>
    <scope>NUCLEOTIDE SEQUENCE [LARGE SCALE GENOMIC DNA]</scope>
    <source>
        <strain evidence="2 3">YIM 102701-2</strain>
    </source>
</reference>
<feature type="domain" description="DNA-directed DNA polymerase family A palm" evidence="1">
    <location>
        <begin position="305"/>
        <end position="480"/>
    </location>
</feature>
<comment type="caution">
    <text evidence="2">The sequence shown here is derived from an EMBL/GenBank/DDBJ whole genome shotgun (WGS) entry which is preliminary data.</text>
</comment>
<dbReference type="PANTHER" id="PTHR10133">
    <property type="entry name" value="DNA POLYMERASE I"/>
    <property type="match status" value="1"/>
</dbReference>
<evidence type="ECO:0000313" key="2">
    <source>
        <dbReference type="EMBL" id="RRJ86880.1"/>
    </source>
</evidence>
<dbReference type="GO" id="GO:0006302">
    <property type="term" value="P:double-strand break repair"/>
    <property type="evidence" value="ECO:0007669"/>
    <property type="project" value="TreeGrafter"/>
</dbReference>
<dbReference type="GO" id="GO:0003887">
    <property type="term" value="F:DNA-directed DNA polymerase activity"/>
    <property type="evidence" value="ECO:0007669"/>
    <property type="project" value="InterPro"/>
</dbReference>
<dbReference type="InterPro" id="IPR043502">
    <property type="entry name" value="DNA/RNA_pol_sf"/>
</dbReference>
<protein>
    <recommendedName>
        <fullName evidence="1">DNA-directed DNA polymerase family A palm domain-containing protein</fullName>
    </recommendedName>
</protein>